<name>A0ABZ0RT01_9BACT</name>
<gene>
    <name evidence="1" type="ORF">SH580_09320</name>
</gene>
<keyword evidence="2" id="KW-1185">Reference proteome</keyword>
<proteinExistence type="predicted"/>
<protein>
    <submittedName>
        <fullName evidence="1">Uncharacterized protein</fullName>
    </submittedName>
</protein>
<dbReference type="Proteomes" id="UP001324993">
    <property type="component" value="Chromosome"/>
</dbReference>
<organism evidence="1 2">
    <name type="scientific">Coraliomargarita algicola</name>
    <dbReference type="NCBI Taxonomy" id="3092156"/>
    <lineage>
        <taxon>Bacteria</taxon>
        <taxon>Pseudomonadati</taxon>
        <taxon>Verrucomicrobiota</taxon>
        <taxon>Opitutia</taxon>
        <taxon>Puniceicoccales</taxon>
        <taxon>Coraliomargaritaceae</taxon>
        <taxon>Coraliomargarita</taxon>
    </lineage>
</organism>
<reference evidence="1 2" key="1">
    <citation type="submission" date="2023-11" db="EMBL/GenBank/DDBJ databases">
        <title>Coraliomargarita sp. nov., isolated from marine algae.</title>
        <authorList>
            <person name="Lee J.K."/>
            <person name="Baek J.H."/>
            <person name="Kim J.M."/>
            <person name="Choi D.G."/>
            <person name="Jeon C.O."/>
        </authorList>
    </citation>
    <scope>NUCLEOTIDE SEQUENCE [LARGE SCALE GENOMIC DNA]</scope>
    <source>
        <strain evidence="1 2">J2-16</strain>
    </source>
</reference>
<evidence type="ECO:0000313" key="1">
    <source>
        <dbReference type="EMBL" id="WPJ97910.1"/>
    </source>
</evidence>
<accession>A0ABZ0RT01</accession>
<dbReference type="RefSeq" id="WP_319834724.1">
    <property type="nucleotide sequence ID" value="NZ_CP138858.1"/>
</dbReference>
<evidence type="ECO:0000313" key="2">
    <source>
        <dbReference type="Proteomes" id="UP001324993"/>
    </source>
</evidence>
<dbReference type="EMBL" id="CP138858">
    <property type="protein sequence ID" value="WPJ97910.1"/>
    <property type="molecule type" value="Genomic_DNA"/>
</dbReference>
<sequence length="68" mass="7367">MNSSVARIYRSVWPTICLLGMLLTAASSRGESITLSSLAAIEPPEAELAEHMTQLQIYTHKLFAVCGS</sequence>